<evidence type="ECO:0000313" key="2">
    <source>
        <dbReference type="Proteomes" id="UP000789405"/>
    </source>
</evidence>
<organism evidence="1 2">
    <name type="scientific">Dentiscutata erythropus</name>
    <dbReference type="NCBI Taxonomy" id="1348616"/>
    <lineage>
        <taxon>Eukaryota</taxon>
        <taxon>Fungi</taxon>
        <taxon>Fungi incertae sedis</taxon>
        <taxon>Mucoromycota</taxon>
        <taxon>Glomeromycotina</taxon>
        <taxon>Glomeromycetes</taxon>
        <taxon>Diversisporales</taxon>
        <taxon>Gigasporaceae</taxon>
        <taxon>Dentiscutata</taxon>
    </lineage>
</organism>
<accession>A0A9N9NCH7</accession>
<feature type="non-terminal residue" evidence="1">
    <location>
        <position position="1"/>
    </location>
</feature>
<dbReference type="EMBL" id="CAJVPY010010842">
    <property type="protein sequence ID" value="CAG8722215.1"/>
    <property type="molecule type" value="Genomic_DNA"/>
</dbReference>
<protein>
    <submittedName>
        <fullName evidence="1">13585_t:CDS:1</fullName>
    </submittedName>
</protein>
<gene>
    <name evidence="1" type="ORF">DERYTH_LOCUS14414</name>
</gene>
<sequence length="79" mass="9103">SKSHFVIQIATFTDFETIQTFVVDSGIKLSFRIPPSADFKMKCKEISTHSERKKTTISIAKEERKKNKLQPLRILGYTL</sequence>
<reference evidence="1" key="1">
    <citation type="submission" date="2021-06" db="EMBL/GenBank/DDBJ databases">
        <authorList>
            <person name="Kallberg Y."/>
            <person name="Tangrot J."/>
            <person name="Rosling A."/>
        </authorList>
    </citation>
    <scope>NUCLEOTIDE SEQUENCE</scope>
    <source>
        <strain evidence="1">MA453B</strain>
    </source>
</reference>
<evidence type="ECO:0000313" key="1">
    <source>
        <dbReference type="EMBL" id="CAG8722215.1"/>
    </source>
</evidence>
<keyword evidence="2" id="KW-1185">Reference proteome</keyword>
<dbReference type="Proteomes" id="UP000789405">
    <property type="component" value="Unassembled WGS sequence"/>
</dbReference>
<comment type="caution">
    <text evidence="1">The sequence shown here is derived from an EMBL/GenBank/DDBJ whole genome shotgun (WGS) entry which is preliminary data.</text>
</comment>
<proteinExistence type="predicted"/>
<name>A0A9N9NCH7_9GLOM</name>
<dbReference type="AlphaFoldDB" id="A0A9N9NCH7"/>